<name>A0A7H0HHR9_9BURK</name>
<dbReference type="InterPro" id="IPR004550">
    <property type="entry name" value="AsnASE_II"/>
</dbReference>
<dbReference type="InterPro" id="IPR040919">
    <property type="entry name" value="Asparaginase_C"/>
</dbReference>
<dbReference type="SMART" id="SM00870">
    <property type="entry name" value="Asparaginase"/>
    <property type="match status" value="1"/>
</dbReference>
<evidence type="ECO:0000256" key="6">
    <source>
        <dbReference type="PROSITE-ProRule" id="PRU10100"/>
    </source>
</evidence>
<evidence type="ECO:0000259" key="8">
    <source>
        <dbReference type="Pfam" id="PF17763"/>
    </source>
</evidence>
<dbReference type="Gene3D" id="3.40.50.40">
    <property type="match status" value="1"/>
</dbReference>
<sequence length="323" mass="33176">MQVGEQRIVVLGTGGTIAGTAAQAGDNIGYQAAQVGVQQLLEAVPGLLAAAGGHLVAEQVVQIDSKDMGYGTWRDLALRCAACIDDPQVRAVVITHGTDTLEETAWFLQSVLPARKPVVLTCAMRPATALAPDGPQNLLDAVALANTPGAQGVFVVAAGTVHGARHVQKVHSYRVDAFSSGEAGPLGWVEEGSVRWAAERAPAPVDGMLSAIKKIADATAWPRVDIVLNHAGADGAIVDALVRSGTQGIVVAATGNGTMHHALQAALQRAVAGGVQVRVASRCLLGHVLPKPGDPFPDSKGLSPVKARVTLWLELLAAPSASA</sequence>
<evidence type="ECO:0000256" key="1">
    <source>
        <dbReference type="ARBA" id="ARBA00010518"/>
    </source>
</evidence>
<dbReference type="PROSITE" id="PS00144">
    <property type="entry name" value="ASN_GLN_ASE_1"/>
    <property type="match status" value="1"/>
</dbReference>
<dbReference type="GO" id="GO:0004067">
    <property type="term" value="F:asparaginase activity"/>
    <property type="evidence" value="ECO:0007669"/>
    <property type="project" value="UniProtKB-UniRule"/>
</dbReference>
<dbReference type="SUPFAM" id="SSF53774">
    <property type="entry name" value="Glutaminase/Asparaginase"/>
    <property type="match status" value="1"/>
</dbReference>
<evidence type="ECO:0000256" key="4">
    <source>
        <dbReference type="PIRSR" id="PIRSR001220-2"/>
    </source>
</evidence>
<dbReference type="EMBL" id="CP060790">
    <property type="protein sequence ID" value="QNP60085.1"/>
    <property type="molecule type" value="Genomic_DNA"/>
</dbReference>
<dbReference type="Pfam" id="PF17763">
    <property type="entry name" value="Asparaginase_C"/>
    <property type="match status" value="1"/>
</dbReference>
<accession>A0A7H0HHR9</accession>
<feature type="active site" description="O-isoaspartyl threonine intermediate" evidence="3">
    <location>
        <position position="16"/>
    </location>
</feature>
<feature type="binding site" evidence="4">
    <location>
        <position position="65"/>
    </location>
    <ligand>
        <name>substrate</name>
    </ligand>
</feature>
<dbReference type="InterPro" id="IPR020827">
    <property type="entry name" value="Asparaginase/glutaminase_AS1"/>
</dbReference>
<evidence type="ECO:0000256" key="2">
    <source>
        <dbReference type="ARBA" id="ARBA00022801"/>
    </source>
</evidence>
<evidence type="ECO:0000256" key="3">
    <source>
        <dbReference type="PIRSR" id="PIRSR001220-1"/>
    </source>
</evidence>
<dbReference type="PANTHER" id="PTHR11707:SF28">
    <property type="entry name" value="60 KDA LYSOPHOSPHOLIPASE"/>
    <property type="match status" value="1"/>
</dbReference>
<feature type="active site" evidence="6">
    <location>
        <position position="98"/>
    </location>
</feature>
<dbReference type="PROSITE" id="PS00917">
    <property type="entry name" value="ASN_GLN_ASE_2"/>
    <property type="match status" value="1"/>
</dbReference>
<comment type="similarity">
    <text evidence="1">Belongs to the asparaginase 1 family.</text>
</comment>
<dbReference type="AlphaFoldDB" id="A0A7H0HHR9"/>
<dbReference type="InterPro" id="IPR027475">
    <property type="entry name" value="Asparaginase/glutaminase_AS2"/>
</dbReference>
<dbReference type="InterPro" id="IPR027473">
    <property type="entry name" value="L-asparaginase_C"/>
</dbReference>
<evidence type="ECO:0000313" key="9">
    <source>
        <dbReference type="EMBL" id="QNP60085.1"/>
    </source>
</evidence>
<dbReference type="FunFam" id="3.40.50.1170:FF:000001">
    <property type="entry name" value="L-asparaginase 2"/>
    <property type="match status" value="1"/>
</dbReference>
<dbReference type="KEGG" id="amon:H9L24_03970"/>
<feature type="domain" description="L-asparaginase N-terminal" evidence="7">
    <location>
        <begin position="7"/>
        <end position="199"/>
    </location>
</feature>
<feature type="active site" evidence="5">
    <location>
        <position position="16"/>
    </location>
</feature>
<evidence type="ECO:0000259" key="7">
    <source>
        <dbReference type="Pfam" id="PF00710"/>
    </source>
</evidence>
<dbReference type="GO" id="GO:0006528">
    <property type="term" value="P:asparagine metabolic process"/>
    <property type="evidence" value="ECO:0007669"/>
    <property type="project" value="InterPro"/>
</dbReference>
<dbReference type="SFLD" id="SFLDS00057">
    <property type="entry name" value="Glutaminase/Asparaginase"/>
    <property type="match status" value="1"/>
</dbReference>
<dbReference type="Gene3D" id="3.40.50.1170">
    <property type="entry name" value="L-asparaginase, N-terminal domain"/>
    <property type="match status" value="1"/>
</dbReference>
<dbReference type="InterPro" id="IPR006034">
    <property type="entry name" value="Asparaginase/glutaminase-like"/>
</dbReference>
<dbReference type="InterPro" id="IPR037152">
    <property type="entry name" value="L-asparaginase_N_sf"/>
</dbReference>
<evidence type="ECO:0000313" key="10">
    <source>
        <dbReference type="Proteomes" id="UP000516057"/>
    </source>
</evidence>
<evidence type="ECO:0000256" key="5">
    <source>
        <dbReference type="PROSITE-ProRule" id="PRU10099"/>
    </source>
</evidence>
<feature type="binding site" evidence="4">
    <location>
        <begin position="98"/>
        <end position="99"/>
    </location>
    <ligand>
        <name>substrate</name>
    </ligand>
</feature>
<dbReference type="PROSITE" id="PS51732">
    <property type="entry name" value="ASN_GLN_ASE_3"/>
    <property type="match status" value="1"/>
</dbReference>
<organism evidence="9 10">
    <name type="scientific">Paenacidovorax monticola</name>
    <dbReference type="NCBI Taxonomy" id="1926868"/>
    <lineage>
        <taxon>Bacteria</taxon>
        <taxon>Pseudomonadati</taxon>
        <taxon>Pseudomonadota</taxon>
        <taxon>Betaproteobacteria</taxon>
        <taxon>Burkholderiales</taxon>
        <taxon>Comamonadaceae</taxon>
        <taxon>Paenacidovorax</taxon>
    </lineage>
</organism>
<dbReference type="PIRSF" id="PIRSF001220">
    <property type="entry name" value="L-ASNase_gatD"/>
    <property type="match status" value="1"/>
</dbReference>
<gene>
    <name evidence="9" type="ORF">H9L24_03970</name>
</gene>
<dbReference type="RefSeq" id="WP_187737066.1">
    <property type="nucleotide sequence ID" value="NZ_CP060790.1"/>
</dbReference>
<keyword evidence="10" id="KW-1185">Reference proteome</keyword>
<dbReference type="PANTHER" id="PTHR11707">
    <property type="entry name" value="L-ASPARAGINASE"/>
    <property type="match status" value="1"/>
</dbReference>
<dbReference type="InterPro" id="IPR036152">
    <property type="entry name" value="Asp/glu_Ase-like_sf"/>
</dbReference>
<dbReference type="Pfam" id="PF00710">
    <property type="entry name" value="Asparaginase"/>
    <property type="match status" value="1"/>
</dbReference>
<dbReference type="Proteomes" id="UP000516057">
    <property type="component" value="Chromosome"/>
</dbReference>
<dbReference type="InterPro" id="IPR027474">
    <property type="entry name" value="L-asparaginase_N"/>
</dbReference>
<feature type="domain" description="Asparaginase/glutaminase C-terminal" evidence="8">
    <location>
        <begin position="223"/>
        <end position="313"/>
    </location>
</feature>
<protein>
    <submittedName>
        <fullName evidence="9">Asparaginase</fullName>
    </submittedName>
</protein>
<reference evidence="9 10" key="1">
    <citation type="submission" date="2020-08" db="EMBL/GenBank/DDBJ databases">
        <title>Genome sequence of Acidovorax monticola KACC 19171T.</title>
        <authorList>
            <person name="Hyun D.-W."/>
            <person name="Bae J.-W."/>
        </authorList>
    </citation>
    <scope>NUCLEOTIDE SEQUENCE [LARGE SCALE GENOMIC DNA]</scope>
    <source>
        <strain evidence="9 10">KACC 19171</strain>
    </source>
</reference>
<dbReference type="PIRSF" id="PIRSF500176">
    <property type="entry name" value="L_ASNase"/>
    <property type="match status" value="1"/>
</dbReference>
<keyword evidence="2" id="KW-0378">Hydrolase</keyword>
<dbReference type="PRINTS" id="PR00139">
    <property type="entry name" value="ASNGLNASE"/>
</dbReference>
<dbReference type="CDD" id="cd08964">
    <property type="entry name" value="L-asparaginase_II"/>
    <property type="match status" value="1"/>
</dbReference>
<proteinExistence type="inferred from homology"/>